<dbReference type="SUPFAM" id="SSF75304">
    <property type="entry name" value="Amidase signature (AS) enzymes"/>
    <property type="match status" value="1"/>
</dbReference>
<reference evidence="2 3" key="1">
    <citation type="submission" date="2020-07" db="EMBL/GenBank/DDBJ databases">
        <title>Mycobacterium kansasii (former subtype) with zoonotic potential isolated from diseased indoor pet cat, Japan.</title>
        <authorList>
            <person name="Fukano H."/>
            <person name="Terazono T."/>
            <person name="Hoshino Y."/>
        </authorList>
    </citation>
    <scope>NUCLEOTIDE SEQUENCE [LARGE SCALE GENOMIC DNA]</scope>
    <source>
        <strain evidence="2 3">Kuro-I</strain>
    </source>
</reference>
<keyword evidence="3" id="KW-1185">Reference proteome</keyword>
<proteinExistence type="predicted"/>
<protein>
    <recommendedName>
        <fullName evidence="1">Amidase domain-containing protein</fullName>
    </recommendedName>
</protein>
<dbReference type="Proteomes" id="UP000516380">
    <property type="component" value="Chromosome"/>
</dbReference>
<dbReference type="AlphaFoldDB" id="A0A7G1I4F6"/>
<name>A0A7G1I4F6_MYCKA</name>
<accession>A0A7G1I4F6</accession>
<dbReference type="InterPro" id="IPR036928">
    <property type="entry name" value="AS_sf"/>
</dbReference>
<evidence type="ECO:0000259" key="1">
    <source>
        <dbReference type="Pfam" id="PF01425"/>
    </source>
</evidence>
<dbReference type="PANTHER" id="PTHR11895">
    <property type="entry name" value="TRANSAMIDASE"/>
    <property type="match status" value="1"/>
</dbReference>
<dbReference type="EMBL" id="AP023343">
    <property type="protein sequence ID" value="BCI85374.1"/>
    <property type="molecule type" value="Genomic_DNA"/>
</dbReference>
<sequence length="122" mass="12233">MPIGVKDLCYTADAPTGAGTVIRREFRSSYDATVVARLRAAGAVITGKLAMTEGAYLAYHPDIPAPVNPWDPATWAGVSSSGCAVATAAGLCFGSIGSDTGGRSGFRRACAGLPGSNQPGAG</sequence>
<feature type="domain" description="Amidase" evidence="1">
    <location>
        <begin position="1"/>
        <end position="102"/>
    </location>
</feature>
<dbReference type="Gene3D" id="3.90.1300.10">
    <property type="entry name" value="Amidase signature (AS) domain"/>
    <property type="match status" value="1"/>
</dbReference>
<dbReference type="GO" id="GO:0003824">
    <property type="term" value="F:catalytic activity"/>
    <property type="evidence" value="ECO:0007669"/>
    <property type="project" value="InterPro"/>
</dbReference>
<dbReference type="PANTHER" id="PTHR11895:SF176">
    <property type="entry name" value="AMIDASE AMID-RELATED"/>
    <property type="match status" value="1"/>
</dbReference>
<dbReference type="InterPro" id="IPR000120">
    <property type="entry name" value="Amidase"/>
</dbReference>
<gene>
    <name evidence="2" type="ORF">NIIDMKKI_05800</name>
</gene>
<dbReference type="InterPro" id="IPR023631">
    <property type="entry name" value="Amidase_dom"/>
</dbReference>
<evidence type="ECO:0000313" key="2">
    <source>
        <dbReference type="EMBL" id="BCI85374.1"/>
    </source>
</evidence>
<evidence type="ECO:0000313" key="3">
    <source>
        <dbReference type="Proteomes" id="UP000516380"/>
    </source>
</evidence>
<organism evidence="2 3">
    <name type="scientific">Mycobacterium kansasii</name>
    <dbReference type="NCBI Taxonomy" id="1768"/>
    <lineage>
        <taxon>Bacteria</taxon>
        <taxon>Bacillati</taxon>
        <taxon>Actinomycetota</taxon>
        <taxon>Actinomycetes</taxon>
        <taxon>Mycobacteriales</taxon>
        <taxon>Mycobacteriaceae</taxon>
        <taxon>Mycobacterium</taxon>
    </lineage>
</organism>
<dbReference type="Pfam" id="PF01425">
    <property type="entry name" value="Amidase"/>
    <property type="match status" value="1"/>
</dbReference>